<protein>
    <submittedName>
        <fullName evidence="2">Uncharacterized protein</fullName>
    </submittedName>
</protein>
<reference evidence="2" key="1">
    <citation type="submission" date="2021-01" db="EMBL/GenBank/DDBJ databases">
        <title>Whole genome shotgun sequence of Acrocarpospora phusangensis NBRC 108782.</title>
        <authorList>
            <person name="Komaki H."/>
            <person name="Tamura T."/>
        </authorList>
    </citation>
    <scope>NUCLEOTIDE SEQUENCE</scope>
    <source>
        <strain evidence="2">NBRC 108782</strain>
    </source>
</reference>
<keyword evidence="3" id="KW-1185">Reference proteome</keyword>
<evidence type="ECO:0000313" key="3">
    <source>
        <dbReference type="Proteomes" id="UP000640052"/>
    </source>
</evidence>
<feature type="region of interest" description="Disordered" evidence="1">
    <location>
        <begin position="84"/>
        <end position="113"/>
    </location>
</feature>
<feature type="compositionally biased region" description="Pro residues" evidence="1">
    <location>
        <begin position="132"/>
        <end position="152"/>
    </location>
</feature>
<dbReference type="EMBL" id="BOOA01000200">
    <property type="protein sequence ID" value="GIH29829.1"/>
    <property type="molecule type" value="Genomic_DNA"/>
</dbReference>
<dbReference type="Proteomes" id="UP000640052">
    <property type="component" value="Unassembled WGS sequence"/>
</dbReference>
<name>A0A919QKI0_9ACTN</name>
<gene>
    <name evidence="2" type="ORF">Aph01nite_81390</name>
</gene>
<dbReference type="RefSeq" id="WP_204046475.1">
    <property type="nucleotide sequence ID" value="NZ_BOOA01000200.1"/>
</dbReference>
<feature type="region of interest" description="Disordered" evidence="1">
    <location>
        <begin position="126"/>
        <end position="152"/>
    </location>
</feature>
<proteinExistence type="predicted"/>
<evidence type="ECO:0000256" key="1">
    <source>
        <dbReference type="SAM" id="MobiDB-lite"/>
    </source>
</evidence>
<sequence>MSVMIEQATSPLGLARLDPDPWRPPGRPPRVGILLNGRNQVAWYDDIADLDALETAAREARALLLRAQEEDRQAAQAVMQTAMDGPAATPDVPVPPPAEPATNLFDELGGDEPATAPVAMIRPYVPQHQAPAAPPAPPEPVTPPFPVGRPPY</sequence>
<accession>A0A919QKI0</accession>
<dbReference type="AlphaFoldDB" id="A0A919QKI0"/>
<comment type="caution">
    <text evidence="2">The sequence shown here is derived from an EMBL/GenBank/DDBJ whole genome shotgun (WGS) entry which is preliminary data.</text>
</comment>
<evidence type="ECO:0000313" key="2">
    <source>
        <dbReference type="EMBL" id="GIH29829.1"/>
    </source>
</evidence>
<organism evidence="2 3">
    <name type="scientific">Acrocarpospora phusangensis</name>
    <dbReference type="NCBI Taxonomy" id="1070424"/>
    <lineage>
        <taxon>Bacteria</taxon>
        <taxon>Bacillati</taxon>
        <taxon>Actinomycetota</taxon>
        <taxon>Actinomycetes</taxon>
        <taxon>Streptosporangiales</taxon>
        <taxon>Streptosporangiaceae</taxon>
        <taxon>Acrocarpospora</taxon>
    </lineage>
</organism>